<dbReference type="EMBL" id="QURH01000201">
    <property type="protein sequence ID" value="RFU41557.1"/>
    <property type="molecule type" value="Genomic_DNA"/>
</dbReference>
<proteinExistence type="predicted"/>
<comment type="caution">
    <text evidence="3">The sequence shown here is derived from an EMBL/GenBank/DDBJ whole genome shotgun (WGS) entry which is preliminary data.</text>
</comment>
<gene>
    <name evidence="3" type="ORF">DZF91_11200</name>
</gene>
<dbReference type="RefSeq" id="WP_117357412.1">
    <property type="nucleotide sequence ID" value="NZ_QURH01000201.1"/>
</dbReference>
<keyword evidence="4" id="KW-1185">Reference proteome</keyword>
<protein>
    <submittedName>
        <fullName evidence="3">Pilus assembly protein</fullName>
    </submittedName>
</protein>
<feature type="domain" description="TadE-like" evidence="2">
    <location>
        <begin position="35"/>
        <end position="77"/>
    </location>
</feature>
<dbReference type="InterPro" id="IPR012495">
    <property type="entry name" value="TadE-like_dom"/>
</dbReference>
<dbReference type="OrthoDB" id="3478861at2"/>
<evidence type="ECO:0000259" key="2">
    <source>
        <dbReference type="Pfam" id="PF07811"/>
    </source>
</evidence>
<evidence type="ECO:0000313" key="3">
    <source>
        <dbReference type="EMBL" id="RFU41557.1"/>
    </source>
</evidence>
<keyword evidence="1" id="KW-1133">Transmembrane helix</keyword>
<keyword evidence="1" id="KW-0472">Membrane</keyword>
<dbReference type="Proteomes" id="UP000261811">
    <property type="component" value="Unassembled WGS sequence"/>
</dbReference>
<sequence length="167" mass="17770">MPRTEVRPSLPPLRGRARALRARAFGRDAGAGERGASAIEFAILAPILILTLLAVFQFAFYYYAREITLAAAQSGARAARTTTAGDWQGLADQTARESASKVGRGMLDGDVQVRSGQDGDHRWVEVSGKVVKVVPFLDFHVSQRSGGPIECFRPDVGSGLACQGGAP</sequence>
<evidence type="ECO:0000313" key="4">
    <source>
        <dbReference type="Proteomes" id="UP000261811"/>
    </source>
</evidence>
<organism evidence="3 4">
    <name type="scientific">Actinomadura logoneensis</name>
    <dbReference type="NCBI Taxonomy" id="2293572"/>
    <lineage>
        <taxon>Bacteria</taxon>
        <taxon>Bacillati</taxon>
        <taxon>Actinomycetota</taxon>
        <taxon>Actinomycetes</taxon>
        <taxon>Streptosporangiales</taxon>
        <taxon>Thermomonosporaceae</taxon>
        <taxon>Actinomadura</taxon>
    </lineage>
</organism>
<reference evidence="3 4" key="1">
    <citation type="submission" date="2018-08" db="EMBL/GenBank/DDBJ databases">
        <title>Actinomadura jelena sp. nov., a novel Actinomycete isolated from soil in Chad.</title>
        <authorList>
            <person name="Shi L."/>
        </authorList>
    </citation>
    <scope>NUCLEOTIDE SEQUENCE [LARGE SCALE GENOMIC DNA]</scope>
    <source>
        <strain evidence="3 4">NEAU-G17</strain>
    </source>
</reference>
<feature type="transmembrane region" description="Helical" evidence="1">
    <location>
        <begin position="41"/>
        <end position="64"/>
    </location>
</feature>
<evidence type="ECO:0000256" key="1">
    <source>
        <dbReference type="SAM" id="Phobius"/>
    </source>
</evidence>
<accession>A0A372JNF6</accession>
<dbReference type="AlphaFoldDB" id="A0A372JNF6"/>
<name>A0A372JNF6_9ACTN</name>
<keyword evidence="1" id="KW-0812">Transmembrane</keyword>
<dbReference type="Pfam" id="PF07811">
    <property type="entry name" value="TadE"/>
    <property type="match status" value="1"/>
</dbReference>